<protein>
    <recommendedName>
        <fullName evidence="2">Glycosyl hydrolase-like 10 domain-containing protein</fullName>
    </recommendedName>
</protein>
<dbReference type="EMBL" id="SPUM01000146">
    <property type="protein sequence ID" value="TFW27793.1"/>
    <property type="molecule type" value="Genomic_DNA"/>
</dbReference>
<evidence type="ECO:0000256" key="1">
    <source>
        <dbReference type="ARBA" id="ARBA00022729"/>
    </source>
</evidence>
<comment type="caution">
    <text evidence="3">The sequence shown here is derived from an EMBL/GenBank/DDBJ whole genome shotgun (WGS) entry which is preliminary data.</text>
</comment>
<evidence type="ECO:0000259" key="2">
    <source>
        <dbReference type="Pfam" id="PF02638"/>
    </source>
</evidence>
<dbReference type="PANTHER" id="PTHR43405:SF1">
    <property type="entry name" value="GLYCOSYL HYDROLASE DIGH"/>
    <property type="match status" value="1"/>
</dbReference>
<evidence type="ECO:0000313" key="3">
    <source>
        <dbReference type="EMBL" id="TFW27793.1"/>
    </source>
</evidence>
<name>A0A4Y9ST20_9BURK</name>
<reference evidence="3 4" key="1">
    <citation type="submission" date="2019-03" db="EMBL/GenBank/DDBJ databases">
        <title>Draft genome of Massilia hortus sp. nov., a novel bacterial species of the Oxalobacteraceae family.</title>
        <authorList>
            <person name="Peta V."/>
            <person name="Raths R."/>
            <person name="Bucking H."/>
        </authorList>
    </citation>
    <scope>NUCLEOTIDE SEQUENCE [LARGE SCALE GENOMIC DNA]</scope>
    <source>
        <strain evidence="3 4">ONC3</strain>
    </source>
</reference>
<organism evidence="3 4">
    <name type="scientific">Massilia horti</name>
    <dbReference type="NCBI Taxonomy" id="2562153"/>
    <lineage>
        <taxon>Bacteria</taxon>
        <taxon>Pseudomonadati</taxon>
        <taxon>Pseudomonadota</taxon>
        <taxon>Betaproteobacteria</taxon>
        <taxon>Burkholderiales</taxon>
        <taxon>Oxalobacteraceae</taxon>
        <taxon>Telluria group</taxon>
        <taxon>Massilia</taxon>
    </lineage>
</organism>
<dbReference type="AlphaFoldDB" id="A0A4Y9ST20"/>
<dbReference type="InterPro" id="IPR052177">
    <property type="entry name" value="Divisome_Glycosyl_Hydrolase"/>
</dbReference>
<keyword evidence="1" id="KW-0732">Signal</keyword>
<dbReference type="InterPro" id="IPR003790">
    <property type="entry name" value="GHL10"/>
</dbReference>
<keyword evidence="4" id="KW-1185">Reference proteome</keyword>
<evidence type="ECO:0000313" key="4">
    <source>
        <dbReference type="Proteomes" id="UP000297258"/>
    </source>
</evidence>
<feature type="domain" description="Glycosyl hydrolase-like 10" evidence="2">
    <location>
        <begin position="80"/>
        <end position="413"/>
    </location>
</feature>
<sequence length="560" mass="61340">MRCCLTLSCSPSPGSCGAGSGLSKFREGIRLQPDIKRRAFALAGVASALAMSGLLASCSTTKPGQAVGAAGDNPPPAPREFRAAWVSTVANIDWPSRQNLSAAQQQAEALAILDKARAMNLNAIVLQVRPSADAIYASTIEPWSEYLTGTQGKAPQPWYDPLKFWVTEAHARGLELHAWFNPYRARHNGAKSAAAPNHISRTNPAAVKTYGQYLWMDPGEESAVKQTLDVVLDVVRRYDIDGVHIDDYFYPYPIEAPSAVNSEGAALEGKQAKGELDFPDQPSWQRYVASGGTLDRAAWRRQNVNKLIEAMYQGIHREKNWVRFGISPFGLGRPDRRPPGISGFSQYDKLYADAETWLQNGWVDYFTPQLYWPISQTAQAYDVLLDYWIGQNTKGRHMWPGMYTSRIGAPSKEYAPQEIVQQISVTRARPAAGGHVHFSMAVLMQNRGGIVDQLRASSYSAAALVPATPWLGKEGPGKPVVSAAHKSGAVKLKLTAGKGNALYAIWSRFGDEWRFEVAPASRGDWSVPDDVKLGAADVVVVSAVDRLGNEGERVQVWRKS</sequence>
<accession>A0A4Y9ST20</accession>
<gene>
    <name evidence="3" type="ORF">E4O92_23320</name>
</gene>
<dbReference type="PANTHER" id="PTHR43405">
    <property type="entry name" value="GLYCOSYL HYDROLASE DIGH"/>
    <property type="match status" value="1"/>
</dbReference>
<dbReference type="Proteomes" id="UP000297258">
    <property type="component" value="Unassembled WGS sequence"/>
</dbReference>
<dbReference type="Gene3D" id="3.20.20.80">
    <property type="entry name" value="Glycosidases"/>
    <property type="match status" value="1"/>
</dbReference>
<dbReference type="OrthoDB" id="9773203at2"/>
<dbReference type="InterPro" id="IPR017853">
    <property type="entry name" value="GH"/>
</dbReference>
<dbReference type="SUPFAM" id="SSF51445">
    <property type="entry name" value="(Trans)glycosidases"/>
    <property type="match status" value="1"/>
</dbReference>
<dbReference type="Pfam" id="PF02638">
    <property type="entry name" value="GHL10"/>
    <property type="match status" value="1"/>
</dbReference>
<proteinExistence type="predicted"/>